<accession>A0A0A8YZL0</accession>
<evidence type="ECO:0000313" key="1">
    <source>
        <dbReference type="EMBL" id="JAD30873.1"/>
    </source>
</evidence>
<name>A0A0A8YZL0_ARUDO</name>
<sequence length="32" mass="3813">MLLYERTSIASLSQTVLQKNHKQHTNIRQRDC</sequence>
<reference evidence="1" key="1">
    <citation type="submission" date="2014-09" db="EMBL/GenBank/DDBJ databases">
        <authorList>
            <person name="Magalhaes I.L.F."/>
            <person name="Oliveira U."/>
            <person name="Santos F.R."/>
            <person name="Vidigal T.H.D.A."/>
            <person name="Brescovit A.D."/>
            <person name="Santos A.J."/>
        </authorList>
    </citation>
    <scope>NUCLEOTIDE SEQUENCE</scope>
    <source>
        <tissue evidence="1">Shoot tissue taken approximately 20 cm above the soil surface</tissue>
    </source>
</reference>
<protein>
    <submittedName>
        <fullName evidence="1">Uncharacterized protein</fullName>
    </submittedName>
</protein>
<organism evidence="1">
    <name type="scientific">Arundo donax</name>
    <name type="common">Giant reed</name>
    <name type="synonym">Donax arundinaceus</name>
    <dbReference type="NCBI Taxonomy" id="35708"/>
    <lineage>
        <taxon>Eukaryota</taxon>
        <taxon>Viridiplantae</taxon>
        <taxon>Streptophyta</taxon>
        <taxon>Embryophyta</taxon>
        <taxon>Tracheophyta</taxon>
        <taxon>Spermatophyta</taxon>
        <taxon>Magnoliopsida</taxon>
        <taxon>Liliopsida</taxon>
        <taxon>Poales</taxon>
        <taxon>Poaceae</taxon>
        <taxon>PACMAD clade</taxon>
        <taxon>Arundinoideae</taxon>
        <taxon>Arundineae</taxon>
        <taxon>Arundo</taxon>
    </lineage>
</organism>
<reference evidence="1" key="2">
    <citation type="journal article" date="2015" name="Data Brief">
        <title>Shoot transcriptome of the giant reed, Arundo donax.</title>
        <authorList>
            <person name="Barrero R.A."/>
            <person name="Guerrero F.D."/>
            <person name="Moolhuijzen P."/>
            <person name="Goolsby J.A."/>
            <person name="Tidwell J."/>
            <person name="Bellgard S.E."/>
            <person name="Bellgard M.I."/>
        </authorList>
    </citation>
    <scope>NUCLEOTIDE SEQUENCE</scope>
    <source>
        <tissue evidence="1">Shoot tissue taken approximately 20 cm above the soil surface</tissue>
    </source>
</reference>
<dbReference type="EMBL" id="GBRH01267022">
    <property type="protein sequence ID" value="JAD30873.1"/>
    <property type="molecule type" value="Transcribed_RNA"/>
</dbReference>
<dbReference type="AlphaFoldDB" id="A0A0A8YZL0"/>
<proteinExistence type="predicted"/>